<sequence length="64" mass="6942">MRISQLTPGCKILEHKDSGDIIRYEVVSVRQIGQKYEVTFSSPLGEASALYPANAFIATAEAVA</sequence>
<dbReference type="RefSeq" id="WP_054285756.1">
    <property type="nucleotide sequence ID" value="NZ_LIVN01000008.1"/>
</dbReference>
<reference evidence="1 2" key="1">
    <citation type="submission" date="2019-03" db="EMBL/GenBank/DDBJ databases">
        <title>Genomic Encyclopedia of Type Strains, Phase IV (KMG-IV): sequencing the most valuable type-strain genomes for metagenomic binning, comparative biology and taxonomic classification.</title>
        <authorList>
            <person name="Goeker M."/>
        </authorList>
    </citation>
    <scope>NUCLEOTIDE SEQUENCE [LARGE SCALE GENOMIC DNA]</scope>
    <source>
        <strain evidence="1 2">DSM 18507</strain>
    </source>
</reference>
<proteinExistence type="predicted"/>
<protein>
    <submittedName>
        <fullName evidence="1">Uncharacterized protein</fullName>
    </submittedName>
</protein>
<comment type="caution">
    <text evidence="1">The sequence shown here is derived from an EMBL/GenBank/DDBJ whole genome shotgun (WGS) entry which is preliminary data.</text>
</comment>
<organism evidence="1 2">
    <name type="scientific">Gulbenkiania mobilis</name>
    <dbReference type="NCBI Taxonomy" id="397457"/>
    <lineage>
        <taxon>Bacteria</taxon>
        <taxon>Pseudomonadati</taxon>
        <taxon>Pseudomonadota</taxon>
        <taxon>Betaproteobacteria</taxon>
        <taxon>Neisseriales</taxon>
        <taxon>Chromobacteriaceae</taxon>
        <taxon>Gulbenkiania</taxon>
    </lineage>
</organism>
<name>A0ABY2D0C0_GULMO</name>
<gene>
    <name evidence="1" type="ORF">EV669_101268</name>
</gene>
<dbReference type="EMBL" id="SMDA01000001">
    <property type="protein sequence ID" value="TCW33741.1"/>
    <property type="molecule type" value="Genomic_DNA"/>
</dbReference>
<dbReference type="Proteomes" id="UP000294801">
    <property type="component" value="Unassembled WGS sequence"/>
</dbReference>
<keyword evidence="2" id="KW-1185">Reference proteome</keyword>
<evidence type="ECO:0000313" key="2">
    <source>
        <dbReference type="Proteomes" id="UP000294801"/>
    </source>
</evidence>
<evidence type="ECO:0000313" key="1">
    <source>
        <dbReference type="EMBL" id="TCW33741.1"/>
    </source>
</evidence>
<accession>A0ABY2D0C0</accession>